<dbReference type="Proteomes" id="UP000237105">
    <property type="component" value="Unassembled WGS sequence"/>
</dbReference>
<keyword evidence="3" id="KW-1185">Reference proteome</keyword>
<reference evidence="3" key="1">
    <citation type="submission" date="2016-06" db="EMBL/GenBank/DDBJ databases">
        <title>Parallel loss of symbiosis genes in relatives of nitrogen-fixing non-legume Parasponia.</title>
        <authorList>
            <person name="Van Velzen R."/>
            <person name="Holmer R."/>
            <person name="Bu F."/>
            <person name="Rutten L."/>
            <person name="Van Zeijl A."/>
            <person name="Liu W."/>
            <person name="Santuari L."/>
            <person name="Cao Q."/>
            <person name="Sharma T."/>
            <person name="Shen D."/>
            <person name="Roswanjaya Y."/>
            <person name="Wardhani T."/>
            <person name="Kalhor M.S."/>
            <person name="Jansen J."/>
            <person name="Van den Hoogen J."/>
            <person name="Gungor B."/>
            <person name="Hartog M."/>
            <person name="Hontelez J."/>
            <person name="Verver J."/>
            <person name="Yang W.-C."/>
            <person name="Schijlen E."/>
            <person name="Repin R."/>
            <person name="Schilthuizen M."/>
            <person name="Schranz E."/>
            <person name="Heidstra R."/>
            <person name="Miyata K."/>
            <person name="Fedorova E."/>
            <person name="Kohlen W."/>
            <person name="Bisseling T."/>
            <person name="Smit S."/>
            <person name="Geurts R."/>
        </authorList>
    </citation>
    <scope>NUCLEOTIDE SEQUENCE [LARGE SCALE GENOMIC DNA]</scope>
    <source>
        <strain evidence="3">cv. WU1-14</strain>
    </source>
</reference>
<feature type="compositionally biased region" description="Basic and acidic residues" evidence="1">
    <location>
        <begin position="18"/>
        <end position="61"/>
    </location>
</feature>
<feature type="non-terminal residue" evidence="2">
    <location>
        <position position="1"/>
    </location>
</feature>
<evidence type="ECO:0000313" key="3">
    <source>
        <dbReference type="Proteomes" id="UP000237105"/>
    </source>
</evidence>
<evidence type="ECO:0000313" key="2">
    <source>
        <dbReference type="EMBL" id="PON34725.1"/>
    </source>
</evidence>
<evidence type="ECO:0000256" key="1">
    <source>
        <dbReference type="SAM" id="MobiDB-lite"/>
    </source>
</evidence>
<accession>A0A2P5ADV3</accession>
<dbReference type="AlphaFoldDB" id="A0A2P5ADV3"/>
<gene>
    <name evidence="2" type="ORF">PanWU01x14_342290</name>
</gene>
<comment type="caution">
    <text evidence="2">The sequence shown here is derived from an EMBL/GenBank/DDBJ whole genome shotgun (WGS) entry which is preliminary data.</text>
</comment>
<organism evidence="2 3">
    <name type="scientific">Parasponia andersonii</name>
    <name type="common">Sponia andersonii</name>
    <dbReference type="NCBI Taxonomy" id="3476"/>
    <lineage>
        <taxon>Eukaryota</taxon>
        <taxon>Viridiplantae</taxon>
        <taxon>Streptophyta</taxon>
        <taxon>Embryophyta</taxon>
        <taxon>Tracheophyta</taxon>
        <taxon>Spermatophyta</taxon>
        <taxon>Magnoliopsida</taxon>
        <taxon>eudicotyledons</taxon>
        <taxon>Gunneridae</taxon>
        <taxon>Pentapetalae</taxon>
        <taxon>rosids</taxon>
        <taxon>fabids</taxon>
        <taxon>Rosales</taxon>
        <taxon>Cannabaceae</taxon>
        <taxon>Parasponia</taxon>
    </lineage>
</organism>
<protein>
    <submittedName>
        <fullName evidence="2">Uncharacterized protein</fullName>
    </submittedName>
</protein>
<sequence length="67" mass="7903">VVSRLVEATAMLQQQLVEEKASRQKAEEFPQQEQKRTNEESHDFRDNVEKADEEENRKNGEKWCAIL</sequence>
<proteinExistence type="predicted"/>
<dbReference type="EMBL" id="JXTB01000646">
    <property type="protein sequence ID" value="PON34725.1"/>
    <property type="molecule type" value="Genomic_DNA"/>
</dbReference>
<name>A0A2P5ADV3_PARAD</name>
<feature type="region of interest" description="Disordered" evidence="1">
    <location>
        <begin position="18"/>
        <end position="67"/>
    </location>
</feature>